<dbReference type="Proteomes" id="UP001367676">
    <property type="component" value="Unassembled WGS sequence"/>
</dbReference>
<dbReference type="GO" id="GO:0000774">
    <property type="term" value="F:adenyl-nucleotide exchange factor activity"/>
    <property type="evidence" value="ECO:0007669"/>
    <property type="project" value="TreeGrafter"/>
</dbReference>
<evidence type="ECO:0000256" key="2">
    <source>
        <dbReference type="SAM" id="MobiDB-lite"/>
    </source>
</evidence>
<evidence type="ECO:0000313" key="5">
    <source>
        <dbReference type="Proteomes" id="UP001367676"/>
    </source>
</evidence>
<feature type="compositionally biased region" description="Basic and acidic residues" evidence="2">
    <location>
        <begin position="348"/>
        <end position="357"/>
    </location>
</feature>
<dbReference type="GO" id="GO:0051087">
    <property type="term" value="F:protein-folding chaperone binding"/>
    <property type="evidence" value="ECO:0007669"/>
    <property type="project" value="InterPro"/>
</dbReference>
<reference evidence="4 5" key="1">
    <citation type="submission" date="2024-03" db="EMBL/GenBank/DDBJ databases">
        <title>Adaptation during the transition from Ophiocordyceps entomopathogen to insect associate is accompanied by gene loss and intensified selection.</title>
        <authorList>
            <person name="Ward C.M."/>
            <person name="Onetto C.A."/>
            <person name="Borneman A.R."/>
        </authorList>
    </citation>
    <scope>NUCLEOTIDE SEQUENCE [LARGE SCALE GENOMIC DNA]</scope>
    <source>
        <strain evidence="4">AWRI1</strain>
        <tissue evidence="4">Single Adult Female</tissue>
    </source>
</reference>
<dbReference type="InterPro" id="IPR003103">
    <property type="entry name" value="BAG_domain"/>
</dbReference>
<feature type="region of interest" description="Disordered" evidence="2">
    <location>
        <begin position="274"/>
        <end position="357"/>
    </location>
</feature>
<dbReference type="InterPro" id="IPR036533">
    <property type="entry name" value="BAG_dom_sf"/>
</dbReference>
<evidence type="ECO:0000256" key="1">
    <source>
        <dbReference type="ARBA" id="ARBA00023186"/>
    </source>
</evidence>
<dbReference type="Pfam" id="PF02179">
    <property type="entry name" value="BAG"/>
    <property type="match status" value="1"/>
</dbReference>
<comment type="caution">
    <text evidence="4">The sequence shown here is derived from an EMBL/GenBank/DDBJ whole genome shotgun (WGS) entry which is preliminary data.</text>
</comment>
<dbReference type="PANTHER" id="PTHR12329">
    <property type="entry name" value="BCL2-ASSOCIATED ATHANOGENE"/>
    <property type="match status" value="1"/>
</dbReference>
<keyword evidence="1" id="KW-0143">Chaperone</keyword>
<proteinExistence type="predicted"/>
<dbReference type="SMART" id="SM00264">
    <property type="entry name" value="BAG"/>
    <property type="match status" value="1"/>
</dbReference>
<organism evidence="4 5">
    <name type="scientific">Parthenolecanium corni</name>
    <dbReference type="NCBI Taxonomy" id="536013"/>
    <lineage>
        <taxon>Eukaryota</taxon>
        <taxon>Metazoa</taxon>
        <taxon>Ecdysozoa</taxon>
        <taxon>Arthropoda</taxon>
        <taxon>Hexapoda</taxon>
        <taxon>Insecta</taxon>
        <taxon>Pterygota</taxon>
        <taxon>Neoptera</taxon>
        <taxon>Paraneoptera</taxon>
        <taxon>Hemiptera</taxon>
        <taxon>Sternorrhyncha</taxon>
        <taxon>Coccoidea</taxon>
        <taxon>Coccidae</taxon>
        <taxon>Parthenolecanium</taxon>
    </lineage>
</organism>
<feature type="compositionally biased region" description="Polar residues" evidence="2">
    <location>
        <begin position="60"/>
        <end position="86"/>
    </location>
</feature>
<feature type="compositionally biased region" description="Pro residues" evidence="2">
    <location>
        <begin position="180"/>
        <end position="193"/>
    </location>
</feature>
<dbReference type="SUPFAM" id="SSF63491">
    <property type="entry name" value="BAG domain"/>
    <property type="match status" value="1"/>
</dbReference>
<gene>
    <name evidence="4" type="ORF">V9T40_005323</name>
</gene>
<dbReference type="GO" id="GO:0005829">
    <property type="term" value="C:cytosol"/>
    <property type="evidence" value="ECO:0007669"/>
    <property type="project" value="TreeGrafter"/>
</dbReference>
<feature type="domain" description="BAG" evidence="3">
    <location>
        <begin position="198"/>
        <end position="273"/>
    </location>
</feature>
<protein>
    <recommendedName>
        <fullName evidence="3">BAG domain-containing protein</fullName>
    </recommendedName>
</protein>
<evidence type="ECO:0000259" key="3">
    <source>
        <dbReference type="PROSITE" id="PS51035"/>
    </source>
</evidence>
<sequence length="357" mass="39221">MDNKEPKRFTSKAEITPVNPFEENNANQTPQEPATNNKSTPSTVRHIPITTEPPFGSAQRVASPSRMSQFSNSRATPTQEYYQSPRSGRKVHYIPIYVEGSEKPVLPKNMEEPAEQKSFASAESVPSKRPSEACSFGSSVPTPHSAASSKSNQSTPFSHHEREVPIQVETPVSAASSRQTPPPPQPPPAPVKPDPLKQVQDVQQEVDELTRRVEQFSGASRADKDYLYLDEMLTRNLIKLDIIEVAGNEELRVARKNVIRCIQQAIALLESKVPVKKSDESGAAETIAPMDQDGASVEVKNDEAAESENQTPNAPPPNGTPAQPTDTNEGGKREENSETADKNQNLFHLEKRISNDI</sequence>
<dbReference type="PROSITE" id="PS51035">
    <property type="entry name" value="BAG"/>
    <property type="match status" value="1"/>
</dbReference>
<feature type="region of interest" description="Disordered" evidence="2">
    <location>
        <begin position="1"/>
        <end position="200"/>
    </location>
</feature>
<dbReference type="GO" id="GO:0016020">
    <property type="term" value="C:membrane"/>
    <property type="evidence" value="ECO:0007669"/>
    <property type="project" value="TreeGrafter"/>
</dbReference>
<feature type="compositionally biased region" description="Polar residues" evidence="2">
    <location>
        <begin position="22"/>
        <end position="43"/>
    </location>
</feature>
<feature type="compositionally biased region" description="Basic and acidic residues" evidence="2">
    <location>
        <begin position="329"/>
        <end position="341"/>
    </location>
</feature>
<dbReference type="AlphaFoldDB" id="A0AAN9TIJ5"/>
<name>A0AAN9TIJ5_9HEMI</name>
<feature type="compositionally biased region" description="Polar residues" evidence="2">
    <location>
        <begin position="136"/>
        <end position="157"/>
    </location>
</feature>
<evidence type="ECO:0000313" key="4">
    <source>
        <dbReference type="EMBL" id="KAK7588078.1"/>
    </source>
</evidence>
<keyword evidence="5" id="KW-1185">Reference proteome</keyword>
<dbReference type="GO" id="GO:0005634">
    <property type="term" value="C:nucleus"/>
    <property type="evidence" value="ECO:0007669"/>
    <property type="project" value="TreeGrafter"/>
</dbReference>
<dbReference type="PANTHER" id="PTHR12329:SF5">
    <property type="entry name" value="STARVIN, ISOFORM E"/>
    <property type="match status" value="1"/>
</dbReference>
<dbReference type="Gene3D" id="1.20.58.120">
    <property type="entry name" value="BAG domain"/>
    <property type="match status" value="1"/>
</dbReference>
<accession>A0AAN9TIJ5</accession>
<dbReference type="InterPro" id="IPR039773">
    <property type="entry name" value="BAG_chaperone_regulator"/>
</dbReference>
<dbReference type="EMBL" id="JBBCAQ010000023">
    <property type="protein sequence ID" value="KAK7588078.1"/>
    <property type="molecule type" value="Genomic_DNA"/>
</dbReference>
<dbReference type="GO" id="GO:0050821">
    <property type="term" value="P:protein stabilization"/>
    <property type="evidence" value="ECO:0007669"/>
    <property type="project" value="TreeGrafter"/>
</dbReference>